<protein>
    <submittedName>
        <fullName evidence="1">Tetratricopeptide repeat protein</fullName>
    </submittedName>
</protein>
<sequence>MSQVMDFDSLRRAMADNYEQPEGPARNARAEQLLVEAEKLNIPLAVIEALGHQLKVYNYSSEKDKMFVPFARLLRMWDERPEDFDAYETHTLHWVFKWMSAGMLGQPHIPLASMEKWLGEMEHRYRLAGHSERAVRSAEFNIAAHVGDLERADRAYAAWLAADRDDMADCQACELHDQGWWQAHKRDDEQALHLWRPVLEGEHVCAHEPHAVLASSLLPLLRLGRLDEARAHHLRGFRLVRAMESMRSAYADHVEFCALSGNEARGLELLAERPAYFTGSGEPRSKLDFLAVTALLMDRLVERGFADQAVPGPAGREWTARELAVHAREEALAFAARFDARNGTSYVSEGTRERMDRRPLVERLPLGVRTARPAPVPTPPPAAPAQERDLPDLLAEARRLSRALHPGSLDAWAAVARAAEGRELDVRDRADLVDHEAMSRGPEGVELFERAAELYAEAGDPGEALAARARGAFVRALTGQAVEALETVTGLREQALALFEADRTGVRQTASVLVGRARILTHRLREGEASAAAAEEAARELLAFAGPHTAEVRLAYRAAEAKALLGELAVHAGDVEGGARLLAQAAEEYVAAGLPWFAVEHEVRLSRISRQLGDAETAQDAAGAALEHGRDHLEPAVQAQLRLELAEALGASGAFAQAAEHALEAAHWADEAGEATTLGAWARHQLGGFLLREGRFAEAAEVLESALPDLTAETHGDGAIVQTQWWLGDCLTELGEHRAAAEQWLRAAELARHWPEQRDHAMLAHLAAEALGRAELPAEADRAYARAVDLWRELGNTHGLVRGLRARAWLAADEDAGLGAARELMAEAARECASAAAAAEDTEARDRLTGELGHSQRQFGEVIARSVGDGADEEAVRTAFTEALTHITEAIAAFASLGADALDARTGAELAAGRLEADLGRPDAASARARAVLSAYENADGDETARARRAEAERMLELMQANRQR</sequence>
<comment type="caution">
    <text evidence="1">The sequence shown here is derived from an EMBL/GenBank/DDBJ whole genome shotgun (WGS) entry which is preliminary data.</text>
</comment>
<proteinExistence type="predicted"/>
<dbReference type="EMBL" id="JAYWVC010000099">
    <property type="protein sequence ID" value="MED7825188.1"/>
    <property type="molecule type" value="Genomic_DNA"/>
</dbReference>
<dbReference type="InterPro" id="IPR011990">
    <property type="entry name" value="TPR-like_helical_dom_sf"/>
</dbReference>
<name>A0ABU7FMZ7_9ACTN</name>
<dbReference type="RefSeq" id="WP_329509607.1">
    <property type="nucleotide sequence ID" value="NZ_JAYWVC010000099.1"/>
</dbReference>
<evidence type="ECO:0000313" key="2">
    <source>
        <dbReference type="Proteomes" id="UP001333996"/>
    </source>
</evidence>
<gene>
    <name evidence="1" type="ORF">VXC91_25170</name>
</gene>
<organism evidence="1 2">
    <name type="scientific">Streptomyces chiangmaiensis</name>
    <dbReference type="NCBI Taxonomy" id="766497"/>
    <lineage>
        <taxon>Bacteria</taxon>
        <taxon>Bacillati</taxon>
        <taxon>Actinomycetota</taxon>
        <taxon>Actinomycetes</taxon>
        <taxon>Kitasatosporales</taxon>
        <taxon>Streptomycetaceae</taxon>
        <taxon>Streptomyces</taxon>
    </lineage>
</organism>
<accession>A0ABU7FMZ7</accession>
<reference evidence="1" key="1">
    <citation type="submission" date="2024-01" db="EMBL/GenBank/DDBJ databases">
        <title>First draft genome sequence data of TA4-1, the type strain of Gram-positive actinobacterium Streptomyces chiangmaiensis.</title>
        <authorList>
            <person name="Yasawong M."/>
            <person name="Nantapong N."/>
        </authorList>
    </citation>
    <scope>NUCLEOTIDE SEQUENCE</scope>
    <source>
        <strain evidence="1">TA4-1</strain>
    </source>
</reference>
<dbReference type="Gene3D" id="1.25.40.10">
    <property type="entry name" value="Tetratricopeptide repeat domain"/>
    <property type="match status" value="1"/>
</dbReference>
<dbReference type="SUPFAM" id="SSF48452">
    <property type="entry name" value="TPR-like"/>
    <property type="match status" value="2"/>
</dbReference>
<evidence type="ECO:0000313" key="1">
    <source>
        <dbReference type="EMBL" id="MED7825188.1"/>
    </source>
</evidence>
<dbReference type="Proteomes" id="UP001333996">
    <property type="component" value="Unassembled WGS sequence"/>
</dbReference>
<keyword evidence="2" id="KW-1185">Reference proteome</keyword>